<sequence length="475" mass="52681">MIRWRGDWGRPALAGDFPVNRCLSFPFGLNPNFIPFSPAPVVFGVSGGRVRGDATEMATQQRGRANHAKACIFSGKRRRKIAARIGLLAHARKQQRNMREGVLALCVCDEALCFCFFFFLRLTVAAVDVGSPVAQTAVPIHTWVLISNFKLAYNMLRRADGTFDRDLAEYLDRRVPPDARAQEGVSSFDHVIDPSVGLEVRIYRAAATNAAGAGAAAVTLPILDFLTGAPSPDPFPVILFFHGGSFAHSSSSTAIYDNLCRRFVKLSKGVVLSVNYRRAPEHRYPCAYDDGWTALKWAMSQPFLRSGEGAQPRVFLSGDSSGGNIAHHVAVRAADAGIRICGNILLNAMFGGCERTDSERRLDGKYFVTLQDRDWYWKAYLPEDADRDHPACNPFGPNGRRLRGLPFTKSLIIVSGLDLTCDRQLAYAEGLREDGHHVKLVYREKATIGFYLLPNTDHYHEVMEEIADFLRANLL</sequence>
<evidence type="ECO:0000256" key="6">
    <source>
        <dbReference type="ARBA" id="ARBA00023242"/>
    </source>
</evidence>
<dbReference type="InterPro" id="IPR029058">
    <property type="entry name" value="AB_hydrolase_fold"/>
</dbReference>
<dbReference type="GO" id="GO:0009740">
    <property type="term" value="P:gibberellic acid mediated signaling pathway"/>
    <property type="evidence" value="ECO:0007669"/>
    <property type="project" value="UniProtKB-KW"/>
</dbReference>
<keyword evidence="8" id="KW-0472">Membrane</keyword>
<evidence type="ECO:0000259" key="9">
    <source>
        <dbReference type="Pfam" id="PF07859"/>
    </source>
</evidence>
<feature type="active site" evidence="7">
    <location>
        <position position="320"/>
    </location>
</feature>
<evidence type="ECO:0000256" key="5">
    <source>
        <dbReference type="ARBA" id="ARBA00023170"/>
    </source>
</evidence>
<gene>
    <name evidence="10" type="ORF">PVAP13_3KG128565</name>
</gene>
<protein>
    <recommendedName>
        <fullName evidence="9">Alpha/beta hydrolase fold-3 domain-containing protein</fullName>
    </recommendedName>
</protein>
<feature type="transmembrane region" description="Helical" evidence="8">
    <location>
        <begin position="102"/>
        <end position="122"/>
    </location>
</feature>
<comment type="caution">
    <text evidence="10">The sequence shown here is derived from an EMBL/GenBank/DDBJ whole genome shotgun (WGS) entry which is preliminary data.</text>
</comment>
<dbReference type="EMBL" id="CM029041">
    <property type="protein sequence ID" value="KAG2627589.1"/>
    <property type="molecule type" value="Genomic_DNA"/>
</dbReference>
<keyword evidence="8" id="KW-0812">Transmembrane</keyword>
<dbReference type="PANTHER" id="PTHR23024:SF492">
    <property type="entry name" value="GIBBERELLIN RECEPTOR GID1C"/>
    <property type="match status" value="1"/>
</dbReference>
<dbReference type="Pfam" id="PF07859">
    <property type="entry name" value="Abhydrolase_3"/>
    <property type="match status" value="1"/>
</dbReference>
<dbReference type="InterPro" id="IPR050466">
    <property type="entry name" value="Carboxylest/Gibb_receptor"/>
</dbReference>
<dbReference type="GO" id="GO:0005634">
    <property type="term" value="C:nucleus"/>
    <property type="evidence" value="ECO:0007669"/>
    <property type="project" value="UniProtKB-SubCell"/>
</dbReference>
<organism evidence="10 11">
    <name type="scientific">Panicum virgatum</name>
    <name type="common">Blackwell switchgrass</name>
    <dbReference type="NCBI Taxonomy" id="38727"/>
    <lineage>
        <taxon>Eukaryota</taxon>
        <taxon>Viridiplantae</taxon>
        <taxon>Streptophyta</taxon>
        <taxon>Embryophyta</taxon>
        <taxon>Tracheophyta</taxon>
        <taxon>Spermatophyta</taxon>
        <taxon>Magnoliopsida</taxon>
        <taxon>Liliopsida</taxon>
        <taxon>Poales</taxon>
        <taxon>Poaceae</taxon>
        <taxon>PACMAD clade</taxon>
        <taxon>Panicoideae</taxon>
        <taxon>Panicodae</taxon>
        <taxon>Paniceae</taxon>
        <taxon>Panicinae</taxon>
        <taxon>Panicum</taxon>
        <taxon>Panicum sect. Hiantes</taxon>
    </lineage>
</organism>
<dbReference type="PROSITE" id="PS01174">
    <property type="entry name" value="LIPASE_GDXG_SER"/>
    <property type="match status" value="1"/>
</dbReference>
<keyword evidence="11" id="KW-1185">Reference proteome</keyword>
<keyword evidence="8" id="KW-1133">Transmembrane helix</keyword>
<accession>A0A8T0V695</accession>
<dbReference type="SUPFAM" id="SSF53474">
    <property type="entry name" value="alpha/beta-Hydrolases"/>
    <property type="match status" value="1"/>
</dbReference>
<dbReference type="PANTHER" id="PTHR23024">
    <property type="entry name" value="ARYLACETAMIDE DEACETYLASE"/>
    <property type="match status" value="1"/>
</dbReference>
<evidence type="ECO:0000256" key="2">
    <source>
        <dbReference type="ARBA" id="ARBA00010515"/>
    </source>
</evidence>
<keyword evidence="4" id="KW-0939">Gibberellin signaling pathway</keyword>
<reference evidence="10" key="1">
    <citation type="submission" date="2020-05" db="EMBL/GenBank/DDBJ databases">
        <title>WGS assembly of Panicum virgatum.</title>
        <authorList>
            <person name="Lovell J.T."/>
            <person name="Jenkins J."/>
            <person name="Shu S."/>
            <person name="Juenger T.E."/>
            <person name="Schmutz J."/>
        </authorList>
    </citation>
    <scope>NUCLEOTIDE SEQUENCE</scope>
    <source>
        <strain evidence="10">AP13</strain>
    </source>
</reference>
<evidence type="ECO:0000256" key="4">
    <source>
        <dbReference type="ARBA" id="ARBA00022941"/>
    </source>
</evidence>
<evidence type="ECO:0000256" key="1">
    <source>
        <dbReference type="ARBA" id="ARBA00004123"/>
    </source>
</evidence>
<dbReference type="GO" id="GO:0009939">
    <property type="term" value="P:positive regulation of gibberellic acid mediated signaling pathway"/>
    <property type="evidence" value="ECO:0007669"/>
    <property type="project" value="TreeGrafter"/>
</dbReference>
<keyword evidence="5" id="KW-0675">Receptor</keyword>
<comment type="similarity">
    <text evidence="2">Belongs to the 'GDXG' lipolytic enzyme family.</text>
</comment>
<dbReference type="FunFam" id="3.40.50.1820:FF:000087">
    <property type="entry name" value="Gibberellin receptor GID1"/>
    <property type="match status" value="1"/>
</dbReference>
<dbReference type="GO" id="GO:0005737">
    <property type="term" value="C:cytoplasm"/>
    <property type="evidence" value="ECO:0007669"/>
    <property type="project" value="TreeGrafter"/>
</dbReference>
<proteinExistence type="inferred from homology"/>
<keyword evidence="3" id="KW-0378">Hydrolase</keyword>
<dbReference type="Gene3D" id="3.40.50.1820">
    <property type="entry name" value="alpha/beta hydrolase"/>
    <property type="match status" value="1"/>
</dbReference>
<dbReference type="GO" id="GO:0048444">
    <property type="term" value="P:floral organ morphogenesis"/>
    <property type="evidence" value="ECO:0007669"/>
    <property type="project" value="TreeGrafter"/>
</dbReference>
<dbReference type="GO" id="GO:0010325">
    <property type="term" value="P:raffinose family oligosaccharide biosynthetic process"/>
    <property type="evidence" value="ECO:0007669"/>
    <property type="project" value="TreeGrafter"/>
</dbReference>
<evidence type="ECO:0000256" key="8">
    <source>
        <dbReference type="SAM" id="Phobius"/>
    </source>
</evidence>
<comment type="subcellular location">
    <subcellularLocation>
        <location evidence="1">Nucleus</location>
    </subcellularLocation>
</comment>
<dbReference type="InterPro" id="IPR013094">
    <property type="entry name" value="AB_hydrolase_3"/>
</dbReference>
<dbReference type="GO" id="GO:0010331">
    <property type="term" value="F:gibberellin binding"/>
    <property type="evidence" value="ECO:0007669"/>
    <property type="project" value="TreeGrafter"/>
</dbReference>
<evidence type="ECO:0000313" key="11">
    <source>
        <dbReference type="Proteomes" id="UP000823388"/>
    </source>
</evidence>
<feature type="domain" description="Alpha/beta hydrolase fold-3" evidence="9">
    <location>
        <begin position="238"/>
        <end position="451"/>
    </location>
</feature>
<dbReference type="AlphaFoldDB" id="A0A8T0V695"/>
<dbReference type="GO" id="GO:0016787">
    <property type="term" value="F:hydrolase activity"/>
    <property type="evidence" value="ECO:0007669"/>
    <property type="project" value="UniProtKB-KW"/>
</dbReference>
<dbReference type="InterPro" id="IPR033140">
    <property type="entry name" value="Lipase_GDXG_put_SER_AS"/>
</dbReference>
<dbReference type="PROSITE" id="PS01173">
    <property type="entry name" value="LIPASE_GDXG_HIS"/>
    <property type="match status" value="1"/>
</dbReference>
<evidence type="ECO:0000256" key="7">
    <source>
        <dbReference type="PROSITE-ProRule" id="PRU10038"/>
    </source>
</evidence>
<dbReference type="Proteomes" id="UP000823388">
    <property type="component" value="Chromosome 3K"/>
</dbReference>
<name>A0A8T0V695_PANVG</name>
<evidence type="ECO:0000256" key="3">
    <source>
        <dbReference type="ARBA" id="ARBA00022801"/>
    </source>
</evidence>
<keyword evidence="6" id="KW-0539">Nucleus</keyword>
<evidence type="ECO:0000313" key="10">
    <source>
        <dbReference type="EMBL" id="KAG2627589.1"/>
    </source>
</evidence>
<dbReference type="InterPro" id="IPR002168">
    <property type="entry name" value="Lipase_GDXG_HIS_AS"/>
</dbReference>